<protein>
    <recommendedName>
        <fullName evidence="5">UDP-glucose/GDP-mannose dehydrogenase C-terminal domain-containing protein</fullName>
    </recommendedName>
</protein>
<evidence type="ECO:0000259" key="5">
    <source>
        <dbReference type="SMART" id="SM00984"/>
    </source>
</evidence>
<dbReference type="SMART" id="SM00984">
    <property type="entry name" value="UDPG_MGDP_dh_C"/>
    <property type="match status" value="1"/>
</dbReference>
<evidence type="ECO:0000256" key="4">
    <source>
        <dbReference type="PIRNR" id="PIRNR000124"/>
    </source>
</evidence>
<sequence length="427" mass="47320">MSETKICVVGLGYVGLPLACLLSKKYQVFGFDISEKKINDLKNGFDETGEIGKDLKNYQIEYSNSPAIISQANFIIIAVPTPVDENKDPDLTLVENASKLAGRNLSRGSIVVYESTVFPGCSEEICLPILEKESGLKLGIDFKLGYSPERVNPGDKEHAIDKIFKIVSGSDTEALAEIAEVYGSITQVHKAPNIKVAEAAKVIENIQRDLNIALMNELALIFDRLGLNTKDVIEAAGTKWNFHKYQPGLVGGHCIGVDPYYLTYKAQQLGYEPKVILAGRGVNEYMAEFVAGKLAGNKRVLIMGLTFKENVPDIRNSKAKDLISQLKPRVIEIFGYDPLLNELKNEGRAIFNNLLFGLPEKNIISSWPPSEKFQAIIVFSPHDIFKEEKYSLANLIKICGGNPVLFDIKGFYDKTEAEKLGFKYLTL</sequence>
<dbReference type="InterPro" id="IPR014027">
    <property type="entry name" value="UDP-Glc/GDP-Man_DH_C"/>
</dbReference>
<accession>A0A1G1YDF9</accession>
<dbReference type="SUPFAM" id="SSF52413">
    <property type="entry name" value="UDP-glucose/GDP-mannose dehydrogenase C-terminal domain"/>
    <property type="match status" value="1"/>
</dbReference>
<dbReference type="PIRSF" id="PIRSF500136">
    <property type="entry name" value="UDP_ManNAc_DH"/>
    <property type="match status" value="1"/>
</dbReference>
<dbReference type="InterPro" id="IPR017476">
    <property type="entry name" value="UDP-Glc/GDP-Man"/>
</dbReference>
<keyword evidence="3" id="KW-0520">NAD</keyword>
<dbReference type="InterPro" id="IPR001732">
    <property type="entry name" value="UDP-Glc/GDP-Man_DH_N"/>
</dbReference>
<keyword evidence="2" id="KW-0560">Oxidoreductase</keyword>
<dbReference type="PIRSF" id="PIRSF000124">
    <property type="entry name" value="UDPglc_GDPman_dh"/>
    <property type="match status" value="1"/>
</dbReference>
<name>A0A1G1YDF9_9BACT</name>
<dbReference type="Pfam" id="PF03720">
    <property type="entry name" value="UDPG_MGDP_dh_C"/>
    <property type="match status" value="1"/>
</dbReference>
<dbReference type="PANTHER" id="PTHR43491:SF2">
    <property type="entry name" value="UDP-N-ACETYL-D-MANNOSAMINE DEHYDROGENASE"/>
    <property type="match status" value="1"/>
</dbReference>
<dbReference type="GO" id="GO:0016628">
    <property type="term" value="F:oxidoreductase activity, acting on the CH-CH group of donors, NAD or NADP as acceptor"/>
    <property type="evidence" value="ECO:0007669"/>
    <property type="project" value="InterPro"/>
</dbReference>
<evidence type="ECO:0000256" key="1">
    <source>
        <dbReference type="ARBA" id="ARBA00006601"/>
    </source>
</evidence>
<dbReference type="GO" id="GO:0000271">
    <property type="term" value="P:polysaccharide biosynthetic process"/>
    <property type="evidence" value="ECO:0007669"/>
    <property type="project" value="InterPro"/>
</dbReference>
<dbReference type="AlphaFoldDB" id="A0A1G1YDF9"/>
<proteinExistence type="inferred from homology"/>
<dbReference type="Pfam" id="PF03721">
    <property type="entry name" value="UDPG_MGDP_dh_N"/>
    <property type="match status" value="1"/>
</dbReference>
<dbReference type="Proteomes" id="UP000178501">
    <property type="component" value="Unassembled WGS sequence"/>
</dbReference>
<dbReference type="SUPFAM" id="SSF51735">
    <property type="entry name" value="NAD(P)-binding Rossmann-fold domains"/>
    <property type="match status" value="1"/>
</dbReference>
<dbReference type="SUPFAM" id="SSF48179">
    <property type="entry name" value="6-phosphogluconate dehydrogenase C-terminal domain-like"/>
    <property type="match status" value="1"/>
</dbReference>
<dbReference type="InterPro" id="IPR036291">
    <property type="entry name" value="NAD(P)-bd_dom_sf"/>
</dbReference>
<dbReference type="PANTHER" id="PTHR43491">
    <property type="entry name" value="UDP-N-ACETYL-D-MANNOSAMINE DEHYDROGENASE"/>
    <property type="match status" value="1"/>
</dbReference>
<evidence type="ECO:0000313" key="6">
    <source>
        <dbReference type="EMBL" id="OGY50291.1"/>
    </source>
</evidence>
<organism evidence="6 7">
    <name type="scientific">Candidatus Buchananbacteria bacterium RIFCSPHIGHO2_02_FULL_45_11b</name>
    <dbReference type="NCBI Taxonomy" id="1797541"/>
    <lineage>
        <taxon>Bacteria</taxon>
        <taxon>Candidatus Buchananiibacteriota</taxon>
    </lineage>
</organism>
<dbReference type="InterPro" id="IPR014026">
    <property type="entry name" value="UDP-Glc/GDP-Man_DH_dimer"/>
</dbReference>
<dbReference type="InterPro" id="IPR028359">
    <property type="entry name" value="UDP_ManNAc/GlcNAc_DH"/>
</dbReference>
<gene>
    <name evidence="6" type="ORF">A3J65_04650</name>
</gene>
<dbReference type="GO" id="GO:0016616">
    <property type="term" value="F:oxidoreductase activity, acting on the CH-OH group of donors, NAD or NADP as acceptor"/>
    <property type="evidence" value="ECO:0007669"/>
    <property type="project" value="InterPro"/>
</dbReference>
<comment type="caution">
    <text evidence="6">The sequence shown here is derived from an EMBL/GenBank/DDBJ whole genome shotgun (WGS) entry which is preliminary data.</text>
</comment>
<dbReference type="Gene3D" id="3.40.50.720">
    <property type="entry name" value="NAD(P)-binding Rossmann-like Domain"/>
    <property type="match status" value="2"/>
</dbReference>
<evidence type="ECO:0000313" key="7">
    <source>
        <dbReference type="Proteomes" id="UP000178501"/>
    </source>
</evidence>
<evidence type="ECO:0000256" key="3">
    <source>
        <dbReference type="ARBA" id="ARBA00023027"/>
    </source>
</evidence>
<feature type="domain" description="UDP-glucose/GDP-mannose dehydrogenase C-terminal" evidence="5">
    <location>
        <begin position="301"/>
        <end position="414"/>
    </location>
</feature>
<dbReference type="GO" id="GO:0051287">
    <property type="term" value="F:NAD binding"/>
    <property type="evidence" value="ECO:0007669"/>
    <property type="project" value="InterPro"/>
</dbReference>
<evidence type="ECO:0000256" key="2">
    <source>
        <dbReference type="ARBA" id="ARBA00023002"/>
    </source>
</evidence>
<comment type="similarity">
    <text evidence="1 4">Belongs to the UDP-glucose/GDP-mannose dehydrogenase family.</text>
</comment>
<dbReference type="InterPro" id="IPR008927">
    <property type="entry name" value="6-PGluconate_DH-like_C_sf"/>
</dbReference>
<reference evidence="6 7" key="1">
    <citation type="journal article" date="2016" name="Nat. Commun.">
        <title>Thousands of microbial genomes shed light on interconnected biogeochemical processes in an aquifer system.</title>
        <authorList>
            <person name="Anantharaman K."/>
            <person name="Brown C.T."/>
            <person name="Hug L.A."/>
            <person name="Sharon I."/>
            <person name="Castelle C.J."/>
            <person name="Probst A.J."/>
            <person name="Thomas B.C."/>
            <person name="Singh A."/>
            <person name="Wilkins M.J."/>
            <person name="Karaoz U."/>
            <person name="Brodie E.L."/>
            <person name="Williams K.H."/>
            <person name="Hubbard S.S."/>
            <person name="Banfield J.F."/>
        </authorList>
    </citation>
    <scope>NUCLEOTIDE SEQUENCE [LARGE SCALE GENOMIC DNA]</scope>
</reference>
<dbReference type="Pfam" id="PF00984">
    <property type="entry name" value="UDPG_MGDP_dh"/>
    <property type="match status" value="1"/>
</dbReference>
<dbReference type="InterPro" id="IPR036220">
    <property type="entry name" value="UDP-Glc/GDP-Man_DH_C_sf"/>
</dbReference>
<dbReference type="NCBIfam" id="TIGR03026">
    <property type="entry name" value="NDP-sugDHase"/>
    <property type="match status" value="1"/>
</dbReference>
<dbReference type="EMBL" id="MHIK01000064">
    <property type="protein sequence ID" value="OGY50291.1"/>
    <property type="molecule type" value="Genomic_DNA"/>
</dbReference>